<accession>A0ABQ6M5T8</accession>
<feature type="transmembrane region" description="Helical" evidence="1">
    <location>
        <begin position="174"/>
        <end position="194"/>
    </location>
</feature>
<keyword evidence="1" id="KW-1133">Transmembrane helix</keyword>
<comment type="caution">
    <text evidence="2">The sequence shown here is derived from an EMBL/GenBank/DDBJ whole genome shotgun (WGS) entry which is preliminary data.</text>
</comment>
<reference evidence="2 3" key="1">
    <citation type="journal article" date="2023" name="Commun. Biol.">
        <title>Genome analysis of Parmales, the sister group of diatoms, reveals the evolutionary specialization of diatoms from phago-mixotrophs to photoautotrophs.</title>
        <authorList>
            <person name="Ban H."/>
            <person name="Sato S."/>
            <person name="Yoshikawa S."/>
            <person name="Yamada K."/>
            <person name="Nakamura Y."/>
            <person name="Ichinomiya M."/>
            <person name="Sato N."/>
            <person name="Blanc-Mathieu R."/>
            <person name="Endo H."/>
            <person name="Kuwata A."/>
            <person name="Ogata H."/>
        </authorList>
    </citation>
    <scope>NUCLEOTIDE SEQUENCE [LARGE SCALE GENOMIC DNA]</scope>
</reference>
<name>A0ABQ6M5T8_9STRA</name>
<feature type="transmembrane region" description="Helical" evidence="1">
    <location>
        <begin position="116"/>
        <end position="136"/>
    </location>
</feature>
<sequence length="221" mass="22002">MSLPPAAAPASAPAATGAADAFAPIASLEALPVSVPDAVPDAALSLPDAALSLPAAALPPLPIPVPELTQFPADAAVDLSLISLAATQENYGLAVVMLLEAAYSFSLAPSLSNARILLPPIVAAAVLVVVAGPALGQAGPSLFFGLSVSSAVSLALLLSASLRLSNPTPYPKELAAGSALVAFLGLASFLQNMFAGEFLALPSLPPLPELPSFALPELPFI</sequence>
<organism evidence="2 3">
    <name type="scientific">Tetraparma gracilis</name>
    <dbReference type="NCBI Taxonomy" id="2962635"/>
    <lineage>
        <taxon>Eukaryota</taxon>
        <taxon>Sar</taxon>
        <taxon>Stramenopiles</taxon>
        <taxon>Ochrophyta</taxon>
        <taxon>Bolidophyceae</taxon>
        <taxon>Parmales</taxon>
        <taxon>Triparmaceae</taxon>
        <taxon>Tetraparma</taxon>
    </lineage>
</organism>
<dbReference type="Proteomes" id="UP001165060">
    <property type="component" value="Unassembled WGS sequence"/>
</dbReference>
<dbReference type="EMBL" id="BRYB01002473">
    <property type="protein sequence ID" value="GMI20110.1"/>
    <property type="molecule type" value="Genomic_DNA"/>
</dbReference>
<gene>
    <name evidence="2" type="ORF">TeGR_g1502</name>
</gene>
<proteinExistence type="predicted"/>
<protein>
    <submittedName>
        <fullName evidence="2">Uncharacterized protein</fullName>
    </submittedName>
</protein>
<feature type="transmembrane region" description="Helical" evidence="1">
    <location>
        <begin position="142"/>
        <end position="162"/>
    </location>
</feature>
<keyword evidence="1" id="KW-0472">Membrane</keyword>
<evidence type="ECO:0000256" key="1">
    <source>
        <dbReference type="SAM" id="Phobius"/>
    </source>
</evidence>
<keyword evidence="3" id="KW-1185">Reference proteome</keyword>
<evidence type="ECO:0000313" key="3">
    <source>
        <dbReference type="Proteomes" id="UP001165060"/>
    </source>
</evidence>
<keyword evidence="1" id="KW-0812">Transmembrane</keyword>
<evidence type="ECO:0000313" key="2">
    <source>
        <dbReference type="EMBL" id="GMI20110.1"/>
    </source>
</evidence>